<gene>
    <name evidence="1" type="ORF">LP422_21580</name>
</gene>
<sequence>MTQISYPSEVVPGPPRMTLDMPEGWTRVWAPDTLIAIRDGARGADHFPGQRRRPLLPAAGSLRSRRDPRRARRVRRPAT</sequence>
<reference evidence="1" key="1">
    <citation type="submission" date="2021-11" db="EMBL/GenBank/DDBJ databases">
        <title>Study of the species diversity of bacterial strains isolated from a unique natural object - Shulgan-Tash cave (Bashkiria).</title>
        <authorList>
            <person name="Sazanova A.L."/>
            <person name="Chirak E.R."/>
            <person name="Safronova V.I."/>
        </authorList>
    </citation>
    <scope>NUCLEOTIDE SEQUENCE</scope>
    <source>
        <strain evidence="1">P1</strain>
    </source>
</reference>
<proteinExistence type="predicted"/>
<organism evidence="1 2">
    <name type="scientific">Janibacter limosus</name>
    <dbReference type="NCBI Taxonomy" id="53458"/>
    <lineage>
        <taxon>Bacteria</taxon>
        <taxon>Bacillati</taxon>
        <taxon>Actinomycetota</taxon>
        <taxon>Actinomycetes</taxon>
        <taxon>Micrococcales</taxon>
        <taxon>Intrasporangiaceae</taxon>
        <taxon>Janibacter</taxon>
    </lineage>
</organism>
<evidence type="ECO:0000313" key="1">
    <source>
        <dbReference type="EMBL" id="UUZ44833.1"/>
    </source>
</evidence>
<name>A0AC61U4B9_9MICO</name>
<protein>
    <submittedName>
        <fullName evidence="1">Uncharacterized protein</fullName>
    </submittedName>
</protein>
<dbReference type="Proteomes" id="UP001059663">
    <property type="component" value="Chromosome"/>
</dbReference>
<evidence type="ECO:0000313" key="2">
    <source>
        <dbReference type="Proteomes" id="UP001059663"/>
    </source>
</evidence>
<dbReference type="EMBL" id="CP087977">
    <property type="protein sequence ID" value="UUZ44833.1"/>
    <property type="molecule type" value="Genomic_DNA"/>
</dbReference>
<accession>A0AC61U4B9</accession>